<proteinExistence type="predicted"/>
<dbReference type="Proteomes" id="UP001165101">
    <property type="component" value="Unassembled WGS sequence"/>
</dbReference>
<dbReference type="EMBL" id="BSXV01000567">
    <property type="protein sequence ID" value="GME89674.1"/>
    <property type="molecule type" value="Genomic_DNA"/>
</dbReference>
<name>A0ACB5TJ84_CANBO</name>
<comment type="caution">
    <text evidence="1">The sequence shown here is derived from an EMBL/GenBank/DDBJ whole genome shotgun (WGS) entry which is preliminary data.</text>
</comment>
<organism evidence="1 2">
    <name type="scientific">Candida boidinii</name>
    <name type="common">Yeast</name>
    <dbReference type="NCBI Taxonomy" id="5477"/>
    <lineage>
        <taxon>Eukaryota</taxon>
        <taxon>Fungi</taxon>
        <taxon>Dikarya</taxon>
        <taxon>Ascomycota</taxon>
        <taxon>Saccharomycotina</taxon>
        <taxon>Pichiomycetes</taxon>
        <taxon>Pichiales</taxon>
        <taxon>Pichiaceae</taxon>
        <taxon>Ogataea</taxon>
        <taxon>Ogataea/Candida clade</taxon>
    </lineage>
</organism>
<sequence length="609" mass="71888">MISYIQTEIKGGNINHARNLLDRATKILPRVNKLWFQYVSIEESLSNIIGTRAIFKNWLKWKPGSEVWDAYIQFETRYEEYDNARLIFEKYVIVKPEASTWLKWIKFEQKNGDSANVRNVYKLALASLRSFGNTNEDTVDEKILISWSNWEISEKNTDEARKILKHGLDIIKNEKKRQFLLNALTEFEKQYGDKENIENTIVSKRFKKYQLDLKSAPSDYDTWWIYLSLAEETPELLGSTENIRKAYDSCLEVVPTSDKKADWLKYIYICIRYLIWEEYDNREIEKTRNLFKKVLKLIPHKIFTFTKIWINFAEFEIRQGDLQQARKILGRSLGMCPNQTIFDYYTNLEIKLKEFDRVRGIYTKLLEVFPEDSNNWINFANFEDSLGDEPRCTGLYDLGISEDSVPKNERVKIFKAYIGYCIDEKDFSKAKKIYDKLVDFTNHNIQICISRCLFEISIPNDEQLNDYLNKVERLGEDGEDESLVELEFSVSEETKQNARNEFNKAIEYYKDLKDNKNCVIMIKSLIRFEMTHGNAKSKDEANSKLPTIEKRSRLTEDGVEEEYLEYVYPKVVKEEEKEEVKVKTEDTDDKKFFIGAGSSRWSQGETLQQ</sequence>
<keyword evidence="2" id="KW-1185">Reference proteome</keyword>
<evidence type="ECO:0000313" key="1">
    <source>
        <dbReference type="EMBL" id="GME89674.1"/>
    </source>
</evidence>
<evidence type="ECO:0000313" key="2">
    <source>
        <dbReference type="Proteomes" id="UP001165101"/>
    </source>
</evidence>
<gene>
    <name evidence="1" type="ORF">Cboi01_000150300</name>
</gene>
<accession>A0ACB5TJ84</accession>
<protein>
    <submittedName>
        <fullName evidence="1">Unnamed protein product</fullName>
    </submittedName>
</protein>
<reference evidence="1" key="1">
    <citation type="submission" date="2023-04" db="EMBL/GenBank/DDBJ databases">
        <title>Candida boidinii NBRC 1967.</title>
        <authorList>
            <person name="Ichikawa N."/>
            <person name="Sato H."/>
            <person name="Tonouchi N."/>
        </authorList>
    </citation>
    <scope>NUCLEOTIDE SEQUENCE</scope>
    <source>
        <strain evidence="1">NBRC 1967</strain>
    </source>
</reference>